<gene>
    <name evidence="1" type="ORF">PBF_21468</name>
</gene>
<reference evidence="2" key="1">
    <citation type="submission" date="2013-03" db="EMBL/GenBank/DDBJ databases">
        <title>Draft genome sequence of Bacillus firmus DS1.</title>
        <authorList>
            <person name="Peng D."/>
            <person name="Zhu L."/>
            <person name="Sun M."/>
        </authorList>
    </citation>
    <scope>NUCLEOTIDE SEQUENCE [LARGE SCALE GENOMIC DNA]</scope>
    <source>
        <strain evidence="2">DS1</strain>
    </source>
</reference>
<accession>W7KS61</accession>
<dbReference type="AlphaFoldDB" id="W7KS61"/>
<reference evidence="1 2" key="2">
    <citation type="journal article" date="2016" name="Sci. Rep.">
        <title>A novel serine protease, Sep1, from Bacillus firmus DS-1 has nematicidal activity and degrades multiple intestinal-associated nematode proteins.</title>
        <authorList>
            <person name="Geng C."/>
            <person name="Nie X."/>
            <person name="Tang Z."/>
            <person name="Zhang Y."/>
            <person name="Lin J."/>
            <person name="Sun M."/>
            <person name="Peng D."/>
        </authorList>
    </citation>
    <scope>NUCLEOTIDE SEQUENCE [LARGE SCALE GENOMIC DNA]</scope>
    <source>
        <strain evidence="1 2">DS1</strain>
    </source>
</reference>
<sequence length="72" mass="8571">MKIDQFIHRYQYKKGIFLAINISEERRKQLTTNAHLLKCLKEKTICKNEILLMFRESSTKSTISINLSRLLE</sequence>
<evidence type="ECO:0000313" key="2">
    <source>
        <dbReference type="Proteomes" id="UP000019270"/>
    </source>
</evidence>
<dbReference type="Proteomes" id="UP000019270">
    <property type="component" value="Unassembled WGS sequence"/>
</dbReference>
<protein>
    <submittedName>
        <fullName evidence="1">Uncharacterized protein</fullName>
    </submittedName>
</protein>
<evidence type="ECO:0000313" key="1">
    <source>
        <dbReference type="EMBL" id="EWG08988.1"/>
    </source>
</evidence>
<comment type="caution">
    <text evidence="1">The sequence shown here is derived from an EMBL/GenBank/DDBJ whole genome shotgun (WGS) entry which is preliminary data.</text>
</comment>
<name>W7KS61_CYTFI</name>
<proteinExistence type="predicted"/>
<organism evidence="1 2">
    <name type="scientific">Cytobacillus firmus DS1</name>
    <dbReference type="NCBI Taxonomy" id="1307436"/>
    <lineage>
        <taxon>Bacteria</taxon>
        <taxon>Bacillati</taxon>
        <taxon>Bacillota</taxon>
        <taxon>Bacilli</taxon>
        <taxon>Bacillales</taxon>
        <taxon>Bacillaceae</taxon>
        <taxon>Cytobacillus</taxon>
    </lineage>
</organism>
<dbReference type="EMBL" id="APVL01000024">
    <property type="protein sequence ID" value="EWG08988.1"/>
    <property type="molecule type" value="Genomic_DNA"/>
</dbReference>